<feature type="transmembrane region" description="Helical" evidence="1">
    <location>
        <begin position="1046"/>
        <end position="1068"/>
    </location>
</feature>
<feature type="transmembrane region" description="Helical" evidence="1">
    <location>
        <begin position="318"/>
        <end position="334"/>
    </location>
</feature>
<feature type="transmembrane region" description="Helical" evidence="1">
    <location>
        <begin position="175"/>
        <end position="198"/>
    </location>
</feature>
<feature type="transmembrane region" description="Helical" evidence="1">
    <location>
        <begin position="70"/>
        <end position="90"/>
    </location>
</feature>
<feature type="transmembrane region" description="Helical" evidence="1">
    <location>
        <begin position="366"/>
        <end position="387"/>
    </location>
</feature>
<protein>
    <submittedName>
        <fullName evidence="3">Putative integral membrane protein</fullName>
    </submittedName>
</protein>
<keyword evidence="1" id="KW-1133">Transmembrane helix</keyword>
<feature type="transmembrane region" description="Helical" evidence="1">
    <location>
        <begin position="280"/>
        <end position="297"/>
    </location>
</feature>
<evidence type="ECO:0000313" key="4">
    <source>
        <dbReference type="Proteomes" id="UP000020077"/>
    </source>
</evidence>
<feature type="transmembrane region" description="Helical" evidence="1">
    <location>
        <begin position="492"/>
        <end position="510"/>
    </location>
</feature>
<dbReference type="PANTHER" id="PTHR37422">
    <property type="entry name" value="TEICHURONIC ACID BIOSYNTHESIS PROTEIN TUAE"/>
    <property type="match status" value="1"/>
</dbReference>
<evidence type="ECO:0000313" key="3">
    <source>
        <dbReference type="EMBL" id="KFB71463.1"/>
    </source>
</evidence>
<evidence type="ECO:0000256" key="1">
    <source>
        <dbReference type="SAM" id="Phobius"/>
    </source>
</evidence>
<proteinExistence type="predicted"/>
<feature type="transmembrane region" description="Helical" evidence="1">
    <location>
        <begin position="608"/>
        <end position="625"/>
    </location>
</feature>
<keyword evidence="1" id="KW-0472">Membrane</keyword>
<feature type="transmembrane region" description="Helical" evidence="1">
    <location>
        <begin position="466"/>
        <end position="486"/>
    </location>
</feature>
<organism evidence="3 4">
    <name type="scientific">Candidatus Accumulibacter phosphatis</name>
    <dbReference type="NCBI Taxonomy" id="327160"/>
    <lineage>
        <taxon>Bacteria</taxon>
        <taxon>Pseudomonadati</taxon>
        <taxon>Pseudomonadota</taxon>
        <taxon>Betaproteobacteria</taxon>
        <taxon>Candidatus Accumulibacter</taxon>
    </lineage>
</organism>
<feature type="transmembrane region" description="Helical" evidence="1">
    <location>
        <begin position="734"/>
        <end position="751"/>
    </location>
</feature>
<dbReference type="EMBL" id="JDVG02000540">
    <property type="protein sequence ID" value="KFB71463.1"/>
    <property type="molecule type" value="Genomic_DNA"/>
</dbReference>
<dbReference type="Pfam" id="PF04892">
    <property type="entry name" value="VanZ"/>
    <property type="match status" value="1"/>
</dbReference>
<gene>
    <name evidence="3" type="ORF">AW09_003394</name>
</gene>
<dbReference type="InterPro" id="IPR006976">
    <property type="entry name" value="VanZ-like"/>
</dbReference>
<feature type="transmembrane region" description="Helical" evidence="1">
    <location>
        <begin position="20"/>
        <end position="37"/>
    </location>
</feature>
<feature type="transmembrane region" description="Helical" evidence="1">
    <location>
        <begin position="778"/>
        <end position="796"/>
    </location>
</feature>
<reference evidence="3 4" key="1">
    <citation type="submission" date="2014-02" db="EMBL/GenBank/DDBJ databases">
        <title>Expanding our view of genomic diversity in Candidatus Accumulibacter clades.</title>
        <authorList>
            <person name="Skennerton C.T."/>
            <person name="Barr J.J."/>
            <person name="Slater F.R."/>
            <person name="Bond P.L."/>
            <person name="Tyson G.W."/>
        </authorList>
    </citation>
    <scope>NUCLEOTIDE SEQUENCE [LARGE SCALE GENOMIC DNA]</scope>
    <source>
        <strain evidence="4">BA-91</strain>
    </source>
</reference>
<feature type="transmembrane region" description="Helical" evidence="1">
    <location>
        <begin position="566"/>
        <end position="588"/>
    </location>
</feature>
<feature type="transmembrane region" description="Helical" evidence="1">
    <location>
        <begin position="687"/>
        <end position="704"/>
    </location>
</feature>
<evidence type="ECO:0000259" key="2">
    <source>
        <dbReference type="Pfam" id="PF04892"/>
    </source>
</evidence>
<accession>A0A080LST8</accession>
<dbReference type="PANTHER" id="PTHR37422:SF13">
    <property type="entry name" value="LIPOPOLYSACCHARIDE BIOSYNTHESIS PROTEIN PA4999-RELATED"/>
    <property type="match status" value="1"/>
</dbReference>
<feature type="transmembrane region" description="Helical" evidence="1">
    <location>
        <begin position="253"/>
        <end position="274"/>
    </location>
</feature>
<feature type="transmembrane region" description="Helical" evidence="1">
    <location>
        <begin position="134"/>
        <end position="154"/>
    </location>
</feature>
<feature type="transmembrane region" description="Helical" evidence="1">
    <location>
        <begin position="711"/>
        <end position="728"/>
    </location>
</feature>
<keyword evidence="1" id="KW-0812">Transmembrane</keyword>
<dbReference type="Gene3D" id="2.60.120.260">
    <property type="entry name" value="Galactose-binding domain-like"/>
    <property type="match status" value="1"/>
</dbReference>
<feature type="transmembrane region" description="Helical" evidence="1">
    <location>
        <begin position="1008"/>
        <end position="1034"/>
    </location>
</feature>
<dbReference type="InterPro" id="IPR051533">
    <property type="entry name" value="WaaL-like"/>
</dbReference>
<feature type="domain" description="VanZ-like" evidence="2">
    <location>
        <begin position="26"/>
        <end position="148"/>
    </location>
</feature>
<feature type="transmembrane region" description="Helical" evidence="1">
    <location>
        <begin position="102"/>
        <end position="122"/>
    </location>
</feature>
<dbReference type="Proteomes" id="UP000020077">
    <property type="component" value="Unassembled WGS sequence"/>
</dbReference>
<name>A0A080LST8_9PROT</name>
<dbReference type="AlphaFoldDB" id="A0A080LST8"/>
<sequence>MSKHRTGSLHTPVPAADSGAFRLGWLLYLVFIVYGSLVPLDFHALPLDQAWAQFRQLPMLQIGAEGRADWVANGVLYVPAGFLTVVVLGGGKGGLWRRFPRLAGAALFCIALALAVEFTQLFFPQRTFSRNDVIAEVIGSLVGILLAANWSDWFSQLLASWVGTLDQLLVRALQAYAVGYLVFSLFPFDFMISAGEFAGKLNADGWGWFLAGQTTERGAIVLAAKLLAEMLAVVPVGVMLGRRNQLRGRSATGNALLYGGLLGLAIEAIQFLMFSGVSQGASLLTRIGGMYLGALFWQERRRFRDLPNSGVGKRLAPWLGLLYLPALVAVNGWFDHSWHGLELAGKTLAETRFLPFYYHYYTTEQAALLSVAAVALMYAPIGGLAWLRRLSPAVAFWLALLVAGMIETSKLFLAGFHPDPTNLLIAAFAAWSLTSLLRQFYSAVADEVQQPEERPVKVATTTAEPARIAVSSWFSLAGTLALAAWVAVDFPIYSLLLAVLLLAYAALLWFRPQLLWMVIPAALPLLDLAPWSGRFFLDEFDFLVMVSLALGYVRTRALQRGVYRDWWALAVTGLLALTLTISALRGGLLPLSLPDVNAFTNYYSPYNALRAGKGALWALLLFGLIRRFEADGRDIRGLFAGGMVVGLAGIVAVVLWERAVFPGLFNFADVYRVTGPFSQMHTGGADIEVYLTAAVPFVVLLVMIRTLWARLVGILLFPAATYALMVTFSRAGYAGYGIALAGACLVILLSPRKGPEPGAPPVHANHARGLGVFALNRWALPVGLLALAVVVALPIYSGSFAQERLSQVRADLAVRQAHWADTLAMRDSGLASTLFGMGFGRFPERHYWRSSEPRAASYRLESEAGNVFLRLGAGLSLYMEQLVTVQPHRDYVLHLALRSSQPVTLSASLCEKWLLTSGRCVFGTAASEGRQWEEHQIRLASGEVGAGSGLLHVPVKLSLQNTSAASLDLDNVRLLNEDGADLTDNGGFSRALDRWFFSVDDDLPWHVWSMPVAILFEQGVIGLLAFAVMLLLGVWRTGRRARQGDIMAGCFLASLLGVLFIGSVDSIIDSPRFLLLLLLLCRVGWMWSETVGVPAMRLSTPQTSRY</sequence>
<feature type="transmembrane region" description="Helical" evidence="1">
    <location>
        <begin position="637"/>
        <end position="656"/>
    </location>
</feature>
<feature type="transmembrane region" description="Helical" evidence="1">
    <location>
        <begin position="1074"/>
        <end position="1096"/>
    </location>
</feature>
<feature type="transmembrane region" description="Helical" evidence="1">
    <location>
        <begin position="218"/>
        <end position="241"/>
    </location>
</feature>
<feature type="transmembrane region" description="Helical" evidence="1">
    <location>
        <begin position="394"/>
        <end position="417"/>
    </location>
</feature>
<comment type="caution">
    <text evidence="3">The sequence shown here is derived from an EMBL/GenBank/DDBJ whole genome shotgun (WGS) entry which is preliminary data.</text>
</comment>